<organism evidence="2 3">
    <name type="scientific">Micromonospora sicca</name>
    <dbReference type="NCBI Taxonomy" id="2202420"/>
    <lineage>
        <taxon>Bacteria</taxon>
        <taxon>Bacillati</taxon>
        <taxon>Actinomycetota</taxon>
        <taxon>Actinomycetes</taxon>
        <taxon>Micromonosporales</taxon>
        <taxon>Micromonosporaceae</taxon>
        <taxon>Micromonospora</taxon>
    </lineage>
</organism>
<evidence type="ECO:0000313" key="2">
    <source>
        <dbReference type="EMBL" id="MDZ5489424.1"/>
    </source>
</evidence>
<keyword evidence="1" id="KW-0812">Transmembrane</keyword>
<keyword evidence="1" id="KW-1133">Transmembrane helix</keyword>
<sequence>MNDDRFRLDLADLADEVTPVDLRDRALRTSRRLGIQRAVATSAAALVLLAAATGTAFAIRPDGGAPAPAPAGPSLIATWPAVEVTPTPEPSASPPATTTSEPAATATIGRVFYGPAPDNSSATTARLRSWKPGGVPVDLLSVPRTSALANAAVSPDGERVAWVDRNANLWVADVNGSGRRKVRAGVEGDCWGPTWSPDSKRLALALVDPATPGASRRGVLNLASNTFTEVGKLIGCHPLWSANGKVFAFPDGSAGRVTMTAPDGAGQWSIPKLGGTARYDCFDVASLSPEGDRIALYRRGPDVPSGDVARELDANVVLDTRTGNEVGLPLGGRELRQAYFQADGRLVARVASGKGFALVLIDGDGRKVSEIAEPDVLKDMQILGVAG</sequence>
<keyword evidence="3" id="KW-1185">Reference proteome</keyword>
<name>A0ABU5JAE1_9ACTN</name>
<feature type="transmembrane region" description="Helical" evidence="1">
    <location>
        <begin position="38"/>
        <end position="59"/>
    </location>
</feature>
<reference evidence="2 3" key="1">
    <citation type="submission" date="2023-12" db="EMBL/GenBank/DDBJ databases">
        <title>Micromonospora sp. nov., isolated from Atacama Desert.</title>
        <authorList>
            <person name="Carro L."/>
            <person name="Golinska P."/>
            <person name="Klenk H.-P."/>
            <person name="Goodfellow M."/>
        </authorList>
    </citation>
    <scope>NUCLEOTIDE SEQUENCE [LARGE SCALE GENOMIC DNA]</scope>
    <source>
        <strain evidence="2 3">4G53</strain>
    </source>
</reference>
<evidence type="ECO:0000256" key="1">
    <source>
        <dbReference type="SAM" id="Phobius"/>
    </source>
</evidence>
<protein>
    <submittedName>
        <fullName evidence="2">Uncharacterized protein</fullName>
    </submittedName>
</protein>
<dbReference type="SUPFAM" id="SSF69304">
    <property type="entry name" value="Tricorn protease N-terminal domain"/>
    <property type="match status" value="1"/>
</dbReference>
<comment type="caution">
    <text evidence="2">The sequence shown here is derived from an EMBL/GenBank/DDBJ whole genome shotgun (WGS) entry which is preliminary data.</text>
</comment>
<keyword evidence="1" id="KW-0472">Membrane</keyword>
<dbReference type="RefSeq" id="WP_322439795.1">
    <property type="nucleotide sequence ID" value="NZ_JAXOTQ010000008.1"/>
</dbReference>
<evidence type="ECO:0000313" key="3">
    <source>
        <dbReference type="Proteomes" id="UP001290101"/>
    </source>
</evidence>
<proteinExistence type="predicted"/>
<accession>A0ABU5JAE1</accession>
<dbReference type="Proteomes" id="UP001290101">
    <property type="component" value="Unassembled WGS sequence"/>
</dbReference>
<gene>
    <name evidence="2" type="ORF">U2F25_08070</name>
</gene>
<dbReference type="Gene3D" id="2.120.10.30">
    <property type="entry name" value="TolB, C-terminal domain"/>
    <property type="match status" value="1"/>
</dbReference>
<dbReference type="EMBL" id="JAXOTQ010000008">
    <property type="protein sequence ID" value="MDZ5489424.1"/>
    <property type="molecule type" value="Genomic_DNA"/>
</dbReference>
<dbReference type="InterPro" id="IPR011042">
    <property type="entry name" value="6-blade_b-propeller_TolB-like"/>
</dbReference>